<dbReference type="PANTHER" id="PTHR30543:SF21">
    <property type="entry name" value="NAD(P)H-DEPENDENT FMN REDUCTASE LOT6"/>
    <property type="match status" value="1"/>
</dbReference>
<dbReference type="InterPro" id="IPR029039">
    <property type="entry name" value="Flavoprotein-like_sf"/>
</dbReference>
<dbReference type="STRING" id="1218507.JF74_02820"/>
<dbReference type="RefSeq" id="WP_046324229.1">
    <property type="nucleotide sequence ID" value="NZ_JBHTMT010000006.1"/>
</dbReference>
<comment type="caution">
    <text evidence="2">The sequence shown here is derived from an EMBL/GenBank/DDBJ whole genome shotgun (WGS) entry which is preliminary data.</text>
</comment>
<dbReference type="AlphaFoldDB" id="A0A0F4LHP1"/>
<dbReference type="OrthoDB" id="9812295at2"/>
<dbReference type="InterPro" id="IPR050712">
    <property type="entry name" value="NAD(P)H-dep_reductase"/>
</dbReference>
<dbReference type="Gene3D" id="3.40.50.360">
    <property type="match status" value="1"/>
</dbReference>
<protein>
    <submittedName>
        <fullName evidence="2">NADPH-dependent FMN reductase</fullName>
    </submittedName>
</protein>
<dbReference type="InterPro" id="IPR005025">
    <property type="entry name" value="FMN_Rdtase-like_dom"/>
</dbReference>
<evidence type="ECO:0000313" key="3">
    <source>
        <dbReference type="Proteomes" id="UP000033531"/>
    </source>
</evidence>
<dbReference type="Pfam" id="PF03358">
    <property type="entry name" value="FMN_red"/>
    <property type="match status" value="1"/>
</dbReference>
<evidence type="ECO:0000313" key="2">
    <source>
        <dbReference type="EMBL" id="KJY57779.1"/>
    </source>
</evidence>
<accession>A0A0F4LHP1</accession>
<name>A0A0F4LHP1_9LACO</name>
<dbReference type="PATRIC" id="fig|1218507.3.peg.447"/>
<dbReference type="GO" id="GO:0016491">
    <property type="term" value="F:oxidoreductase activity"/>
    <property type="evidence" value="ECO:0007669"/>
    <property type="project" value="InterPro"/>
</dbReference>
<dbReference type="SUPFAM" id="SSF52218">
    <property type="entry name" value="Flavoproteins"/>
    <property type="match status" value="1"/>
</dbReference>
<dbReference type="HOGENOM" id="CLU_055322_4_0_9"/>
<sequence length="179" mass="19702">MKILALSGSNAKNSFNEALLKFISKRFADRYDFKLTTVKGLPMFKEGEDAPEAVQALSKEIEDADLVLIGSPEQQHSVTSALSSALEWLSCVTHPFKGKPVAIVSTSPMPQGASRSQSRLKSLFLAPGFGAKVFNGDEFMMGVAPTQFDDNGDLKDEETVKFLDHFFDEVDSWYAQVTK</sequence>
<dbReference type="EMBL" id="JXLI01000006">
    <property type="protein sequence ID" value="KJY57779.1"/>
    <property type="molecule type" value="Genomic_DNA"/>
</dbReference>
<dbReference type="PANTHER" id="PTHR30543">
    <property type="entry name" value="CHROMATE REDUCTASE"/>
    <property type="match status" value="1"/>
</dbReference>
<proteinExistence type="predicted"/>
<evidence type="ECO:0000259" key="1">
    <source>
        <dbReference type="Pfam" id="PF03358"/>
    </source>
</evidence>
<dbReference type="Proteomes" id="UP000033531">
    <property type="component" value="Unassembled WGS sequence"/>
</dbReference>
<reference evidence="2 3" key="1">
    <citation type="submission" date="2015-01" db="EMBL/GenBank/DDBJ databases">
        <title>Comparative genomics of the lactic acid bacteria isolated from the honey bee gut.</title>
        <authorList>
            <person name="Ellegaard K.M."/>
            <person name="Tamarit D."/>
            <person name="Javelind E."/>
            <person name="Olofsson T."/>
            <person name="Andersson S.G."/>
            <person name="Vasquez A."/>
        </authorList>
    </citation>
    <scope>NUCLEOTIDE SEQUENCE [LARGE SCALE GENOMIC DNA]</scope>
    <source>
        <strain evidence="2 3">Hma8</strain>
    </source>
</reference>
<dbReference type="GO" id="GO:0010181">
    <property type="term" value="F:FMN binding"/>
    <property type="evidence" value="ECO:0007669"/>
    <property type="project" value="TreeGrafter"/>
</dbReference>
<gene>
    <name evidence="2" type="ORF">JF74_02820</name>
</gene>
<organism evidence="2 3">
    <name type="scientific">Lactobacillus melliventris</name>
    <dbReference type="NCBI Taxonomy" id="1218507"/>
    <lineage>
        <taxon>Bacteria</taxon>
        <taxon>Bacillati</taxon>
        <taxon>Bacillota</taxon>
        <taxon>Bacilli</taxon>
        <taxon>Lactobacillales</taxon>
        <taxon>Lactobacillaceae</taxon>
        <taxon>Lactobacillus</taxon>
    </lineage>
</organism>
<dbReference type="GO" id="GO:0005829">
    <property type="term" value="C:cytosol"/>
    <property type="evidence" value="ECO:0007669"/>
    <property type="project" value="TreeGrafter"/>
</dbReference>
<feature type="domain" description="NADPH-dependent FMN reductase-like" evidence="1">
    <location>
        <begin position="1"/>
        <end position="143"/>
    </location>
</feature>